<dbReference type="InterPro" id="IPR007608">
    <property type="entry name" value="Senescence_reg_S40"/>
</dbReference>
<evidence type="ECO:0000256" key="2">
    <source>
        <dbReference type="SAM" id="MobiDB-lite"/>
    </source>
</evidence>
<dbReference type="AlphaFoldDB" id="A0AAN7GGE3"/>
<comment type="caution">
    <text evidence="3">The sequence shown here is derived from an EMBL/GenBank/DDBJ whole genome shotgun (WGS) entry which is preliminary data.</text>
</comment>
<feature type="compositionally biased region" description="Low complexity" evidence="2">
    <location>
        <begin position="36"/>
        <end position="60"/>
    </location>
</feature>
<comment type="similarity">
    <text evidence="1">Belongs to the senescence regulator S40 family.</text>
</comment>
<evidence type="ECO:0000313" key="3">
    <source>
        <dbReference type="EMBL" id="KAK4743608.1"/>
    </source>
</evidence>
<dbReference type="Pfam" id="PF04520">
    <property type="entry name" value="Senescence_reg"/>
    <property type="match status" value="1"/>
</dbReference>
<dbReference type="EMBL" id="JAXIOK010000022">
    <property type="protein sequence ID" value="KAK4743608.1"/>
    <property type="molecule type" value="Genomic_DNA"/>
</dbReference>
<reference evidence="3 4" key="1">
    <citation type="journal article" date="2023" name="Hortic Res">
        <title>Pangenome of water caltrop reveals structural variations and asymmetric subgenome divergence after allopolyploidization.</title>
        <authorList>
            <person name="Zhang X."/>
            <person name="Chen Y."/>
            <person name="Wang L."/>
            <person name="Yuan Y."/>
            <person name="Fang M."/>
            <person name="Shi L."/>
            <person name="Lu R."/>
            <person name="Comes H.P."/>
            <person name="Ma Y."/>
            <person name="Chen Y."/>
            <person name="Huang G."/>
            <person name="Zhou Y."/>
            <person name="Zheng Z."/>
            <person name="Qiu Y."/>
        </authorList>
    </citation>
    <scope>NUCLEOTIDE SEQUENCE [LARGE SCALE GENOMIC DNA]</scope>
    <source>
        <tissue evidence="3">Roots</tissue>
    </source>
</reference>
<sequence length="188" mass="20604">MERPKLRDPACPPPIRYMGRLKPPDPGTDQLELQESDVFWSSDFSDPDPVSSPRTPTSPTILSGNPSVVHQRPAINPALSAVSGARAIPHPQQSLPARGGITGLNRMSAPVNVPVWPKWKDGSGRGFEYDEEEDWEPAQGKMVPPHEIVARSHATTALSVFEGAGHTLKGRDLMRVRNAVFRRTGFLD</sequence>
<protein>
    <recommendedName>
        <fullName evidence="5">Senescence regulator</fullName>
    </recommendedName>
</protein>
<keyword evidence="4" id="KW-1185">Reference proteome</keyword>
<evidence type="ECO:0000256" key="1">
    <source>
        <dbReference type="ARBA" id="ARBA00034773"/>
    </source>
</evidence>
<name>A0AAN7GGE3_9MYRT</name>
<feature type="region of interest" description="Disordered" evidence="2">
    <location>
        <begin position="1"/>
        <end position="70"/>
    </location>
</feature>
<dbReference type="PANTHER" id="PTHR33083:SF123">
    <property type="entry name" value="EXPRESSED PROTEIN"/>
    <property type="match status" value="1"/>
</dbReference>
<organism evidence="3 4">
    <name type="scientific">Trapa incisa</name>
    <dbReference type="NCBI Taxonomy" id="236973"/>
    <lineage>
        <taxon>Eukaryota</taxon>
        <taxon>Viridiplantae</taxon>
        <taxon>Streptophyta</taxon>
        <taxon>Embryophyta</taxon>
        <taxon>Tracheophyta</taxon>
        <taxon>Spermatophyta</taxon>
        <taxon>Magnoliopsida</taxon>
        <taxon>eudicotyledons</taxon>
        <taxon>Gunneridae</taxon>
        <taxon>Pentapetalae</taxon>
        <taxon>rosids</taxon>
        <taxon>malvids</taxon>
        <taxon>Myrtales</taxon>
        <taxon>Lythraceae</taxon>
        <taxon>Trapa</taxon>
    </lineage>
</organism>
<dbReference type="PANTHER" id="PTHR33083">
    <property type="entry name" value="EXPRESSED PROTEIN"/>
    <property type="match status" value="1"/>
</dbReference>
<accession>A0AAN7GGE3</accession>
<dbReference type="Proteomes" id="UP001345219">
    <property type="component" value="Chromosome 9"/>
</dbReference>
<proteinExistence type="inferred from homology"/>
<evidence type="ECO:0000313" key="4">
    <source>
        <dbReference type="Proteomes" id="UP001345219"/>
    </source>
</evidence>
<dbReference type="GO" id="GO:0010150">
    <property type="term" value="P:leaf senescence"/>
    <property type="evidence" value="ECO:0007669"/>
    <property type="project" value="UniProtKB-ARBA"/>
</dbReference>
<evidence type="ECO:0008006" key="5">
    <source>
        <dbReference type="Google" id="ProtNLM"/>
    </source>
</evidence>
<gene>
    <name evidence="3" type="ORF">SAY87_009920</name>
</gene>